<keyword evidence="1" id="KW-1133">Transmembrane helix</keyword>
<evidence type="ECO:0000256" key="1">
    <source>
        <dbReference type="SAM" id="Phobius"/>
    </source>
</evidence>
<keyword evidence="1" id="KW-0472">Membrane</keyword>
<sequence length="73" mass="7801">MVIAFMHFDPIRALYWSAVINGVTAVPIMLIMMLMACSRRVMGEFAVKGILSWGGWLATLAMAIAAVGACVPG</sequence>
<organism evidence="2 3">
    <name type="scientific">Caballeronia novacaledonica</name>
    <dbReference type="NCBI Taxonomy" id="1544861"/>
    <lineage>
        <taxon>Bacteria</taxon>
        <taxon>Pseudomonadati</taxon>
        <taxon>Pseudomonadota</taxon>
        <taxon>Betaproteobacteria</taxon>
        <taxon>Burkholderiales</taxon>
        <taxon>Burkholderiaceae</taxon>
        <taxon>Caballeronia</taxon>
    </lineage>
</organism>
<accession>A0AA37IKE2</accession>
<evidence type="ECO:0000313" key="2">
    <source>
        <dbReference type="EMBL" id="GJH28421.1"/>
    </source>
</evidence>
<dbReference type="Proteomes" id="UP001055111">
    <property type="component" value="Unassembled WGS sequence"/>
</dbReference>
<evidence type="ECO:0008006" key="4">
    <source>
        <dbReference type="Google" id="ProtNLM"/>
    </source>
</evidence>
<feature type="transmembrane region" description="Helical" evidence="1">
    <location>
        <begin position="14"/>
        <end position="37"/>
    </location>
</feature>
<reference evidence="2" key="1">
    <citation type="submission" date="2022-09" db="EMBL/GenBank/DDBJ databases">
        <title>Isolation and characterization of 3-chlorobenzoate degrading bacteria from soils in Shizuoka.</title>
        <authorList>
            <person name="Ifat A."/>
            <person name="Ogawa N."/>
            <person name="Kimbara K."/>
            <person name="Moriuchi R."/>
            <person name="Dohra H."/>
            <person name="Shintani M."/>
        </authorList>
    </citation>
    <scope>NUCLEOTIDE SEQUENCE</scope>
    <source>
        <strain evidence="2">19CS4-2</strain>
    </source>
</reference>
<evidence type="ECO:0000313" key="3">
    <source>
        <dbReference type="Proteomes" id="UP001055111"/>
    </source>
</evidence>
<proteinExistence type="predicted"/>
<protein>
    <recommendedName>
        <fullName evidence="4">Natural resistance-associated macrophage protein</fullName>
    </recommendedName>
</protein>
<dbReference type="AlphaFoldDB" id="A0AA37IKE2"/>
<dbReference type="EMBL" id="BPUS01000015">
    <property type="protein sequence ID" value="GJH28421.1"/>
    <property type="molecule type" value="Genomic_DNA"/>
</dbReference>
<gene>
    <name evidence="2" type="ORF">CBA19CS42_27915</name>
</gene>
<comment type="caution">
    <text evidence="2">The sequence shown here is derived from an EMBL/GenBank/DDBJ whole genome shotgun (WGS) entry which is preliminary data.</text>
</comment>
<keyword evidence="1" id="KW-0812">Transmembrane</keyword>
<name>A0AA37IKE2_9BURK</name>
<feature type="transmembrane region" description="Helical" evidence="1">
    <location>
        <begin position="49"/>
        <end position="69"/>
    </location>
</feature>